<protein>
    <submittedName>
        <fullName evidence="1">Uncharacterized protein</fullName>
    </submittedName>
</protein>
<proteinExistence type="predicted"/>
<name>A0A834N5R0_VESVU</name>
<gene>
    <name evidence="1" type="ORF">HZH66_007617</name>
</gene>
<dbReference type="EMBL" id="JACSEA010000007">
    <property type="protein sequence ID" value="KAF7396755.1"/>
    <property type="molecule type" value="Genomic_DNA"/>
</dbReference>
<evidence type="ECO:0000313" key="1">
    <source>
        <dbReference type="EMBL" id="KAF7396755.1"/>
    </source>
</evidence>
<organism evidence="1 2">
    <name type="scientific">Vespula vulgaris</name>
    <name type="common">Yellow jacket</name>
    <name type="synonym">Wasp</name>
    <dbReference type="NCBI Taxonomy" id="7454"/>
    <lineage>
        <taxon>Eukaryota</taxon>
        <taxon>Metazoa</taxon>
        <taxon>Ecdysozoa</taxon>
        <taxon>Arthropoda</taxon>
        <taxon>Hexapoda</taxon>
        <taxon>Insecta</taxon>
        <taxon>Pterygota</taxon>
        <taxon>Neoptera</taxon>
        <taxon>Endopterygota</taxon>
        <taxon>Hymenoptera</taxon>
        <taxon>Apocrita</taxon>
        <taxon>Aculeata</taxon>
        <taxon>Vespoidea</taxon>
        <taxon>Vespidae</taxon>
        <taxon>Vespinae</taxon>
        <taxon>Vespula</taxon>
    </lineage>
</organism>
<comment type="caution">
    <text evidence="1">The sequence shown here is derived from an EMBL/GenBank/DDBJ whole genome shotgun (WGS) entry which is preliminary data.</text>
</comment>
<reference evidence="1" key="1">
    <citation type="journal article" date="2020" name="G3 (Bethesda)">
        <title>High-Quality Assemblies for Three Invasive Social Wasps from the &lt;i&gt;Vespula&lt;/i&gt; Genus.</title>
        <authorList>
            <person name="Harrop T.W.R."/>
            <person name="Guhlin J."/>
            <person name="McLaughlin G.M."/>
            <person name="Permina E."/>
            <person name="Stockwell P."/>
            <person name="Gilligan J."/>
            <person name="Le Lec M.F."/>
            <person name="Gruber M.A.M."/>
            <person name="Quinn O."/>
            <person name="Lovegrove M."/>
            <person name="Duncan E.J."/>
            <person name="Remnant E.J."/>
            <person name="Van Eeckhoven J."/>
            <person name="Graham B."/>
            <person name="Knapp R.A."/>
            <person name="Langford K.W."/>
            <person name="Kronenberg Z."/>
            <person name="Press M.O."/>
            <person name="Eacker S.M."/>
            <person name="Wilson-Rankin E.E."/>
            <person name="Purcell J."/>
            <person name="Lester P.J."/>
            <person name="Dearden P.K."/>
        </authorList>
    </citation>
    <scope>NUCLEOTIDE SEQUENCE</scope>
    <source>
        <strain evidence="1">Marl-1</strain>
    </source>
</reference>
<dbReference type="Proteomes" id="UP000614350">
    <property type="component" value="Unassembled WGS sequence"/>
</dbReference>
<dbReference type="AlphaFoldDB" id="A0A834N5R0"/>
<accession>A0A834N5R0</accession>
<evidence type="ECO:0000313" key="2">
    <source>
        <dbReference type="Proteomes" id="UP000614350"/>
    </source>
</evidence>
<sequence length="173" mass="19354">MDAREQLHITSTYPDAPITSGPVVAKDNKLESWQSLFDVGAVRELLTNQLEKQTPGNQTTVRIVTKQFESAVLPAATVVVRESIELSLRIPALLPPLHVPRNTVVQSYALQSDVLATHIAIFPLPEKALDTMVVLASTRSQKSQTFYLLERGRNMNGPLRRKRYIHRGLSEFP</sequence>
<keyword evidence="2" id="KW-1185">Reference proteome</keyword>